<dbReference type="NCBIfam" id="TIGR03784">
    <property type="entry name" value="marine_sortase"/>
    <property type="match status" value="1"/>
</dbReference>
<dbReference type="AlphaFoldDB" id="A0A919BKB9"/>
<proteinExistence type="predicted"/>
<evidence type="ECO:0008006" key="4">
    <source>
        <dbReference type="Google" id="ProtNLM"/>
    </source>
</evidence>
<dbReference type="GO" id="GO:0016787">
    <property type="term" value="F:hydrolase activity"/>
    <property type="evidence" value="ECO:0007669"/>
    <property type="project" value="UniProtKB-KW"/>
</dbReference>
<gene>
    <name evidence="2" type="ORF">GCM10017161_23470</name>
</gene>
<keyword evidence="3" id="KW-1185">Reference proteome</keyword>
<keyword evidence="1" id="KW-0378">Hydrolase</keyword>
<dbReference type="EMBL" id="BNCK01000005">
    <property type="protein sequence ID" value="GHF94525.1"/>
    <property type="molecule type" value="Genomic_DNA"/>
</dbReference>
<name>A0A919BKB9_9GAMM</name>
<accession>A0A919BKB9</accession>
<comment type="caution">
    <text evidence="2">The sequence shown here is derived from an EMBL/GenBank/DDBJ whole genome shotgun (WGS) entry which is preliminary data.</text>
</comment>
<sequence>MLSSGYIYAKAKLAQHLIANAWHQTLQTGKHSKPWSWADTFPVAKLSITDKRYYVLAGATGRTLAFGPGHMSSTALPGHLGNTVITGHRDTHFSVLQDLSLQDEIAIETQTGKYHYSVYSIDVVHQQDLSVIENNGFDELTLITCYPFNAINPNTPWRYVIKAKSFTP</sequence>
<dbReference type="CDD" id="cd05828">
    <property type="entry name" value="Sortase_D_1"/>
    <property type="match status" value="1"/>
</dbReference>
<reference evidence="2" key="2">
    <citation type="submission" date="2020-09" db="EMBL/GenBank/DDBJ databases">
        <authorList>
            <person name="Sun Q."/>
            <person name="Kim S."/>
        </authorList>
    </citation>
    <scope>NUCLEOTIDE SEQUENCE</scope>
    <source>
        <strain evidence="2">KCTC 42731</strain>
    </source>
</reference>
<protein>
    <recommendedName>
        <fullName evidence="4">Class GN sortase</fullName>
    </recommendedName>
</protein>
<evidence type="ECO:0000313" key="2">
    <source>
        <dbReference type="EMBL" id="GHF94525.1"/>
    </source>
</evidence>
<dbReference type="InterPro" id="IPR005754">
    <property type="entry name" value="Sortase"/>
</dbReference>
<dbReference type="Pfam" id="PF04203">
    <property type="entry name" value="Sortase"/>
    <property type="match status" value="1"/>
</dbReference>
<dbReference type="NCBIfam" id="TIGR01076">
    <property type="entry name" value="sortase_fam"/>
    <property type="match status" value="1"/>
</dbReference>
<dbReference type="InterPro" id="IPR023365">
    <property type="entry name" value="Sortase_dom-sf"/>
</dbReference>
<reference evidence="2" key="1">
    <citation type="journal article" date="2014" name="Int. J. Syst. Evol. Microbiol.">
        <title>Complete genome sequence of Corynebacterium casei LMG S-19264T (=DSM 44701T), isolated from a smear-ripened cheese.</title>
        <authorList>
            <consortium name="US DOE Joint Genome Institute (JGI-PGF)"/>
            <person name="Walter F."/>
            <person name="Albersmeier A."/>
            <person name="Kalinowski J."/>
            <person name="Ruckert C."/>
        </authorList>
    </citation>
    <scope>NUCLEOTIDE SEQUENCE</scope>
    <source>
        <strain evidence="2">KCTC 42731</strain>
    </source>
</reference>
<dbReference type="InterPro" id="IPR022445">
    <property type="entry name" value="Sortase_proteobact_type"/>
</dbReference>
<dbReference type="SUPFAM" id="SSF63817">
    <property type="entry name" value="Sortase"/>
    <property type="match status" value="1"/>
</dbReference>
<dbReference type="Proteomes" id="UP000623842">
    <property type="component" value="Unassembled WGS sequence"/>
</dbReference>
<evidence type="ECO:0000313" key="3">
    <source>
        <dbReference type="Proteomes" id="UP000623842"/>
    </source>
</evidence>
<dbReference type="InterPro" id="IPR041999">
    <property type="entry name" value="Sortase_D_1"/>
</dbReference>
<dbReference type="Gene3D" id="2.40.260.10">
    <property type="entry name" value="Sortase"/>
    <property type="match status" value="1"/>
</dbReference>
<evidence type="ECO:0000256" key="1">
    <source>
        <dbReference type="ARBA" id="ARBA00022801"/>
    </source>
</evidence>
<organism evidence="2 3">
    <name type="scientific">Thalassotalea marina</name>
    <dbReference type="NCBI Taxonomy" id="1673741"/>
    <lineage>
        <taxon>Bacteria</taxon>
        <taxon>Pseudomonadati</taxon>
        <taxon>Pseudomonadota</taxon>
        <taxon>Gammaproteobacteria</taxon>
        <taxon>Alteromonadales</taxon>
        <taxon>Colwelliaceae</taxon>
        <taxon>Thalassotalea</taxon>
    </lineage>
</organism>